<dbReference type="Pfam" id="PF06054">
    <property type="entry name" value="CoiA_nuc"/>
    <property type="match status" value="1"/>
</dbReference>
<dbReference type="GeneID" id="31766603"/>
<name>A5FDM2_FLAJ1</name>
<feature type="domain" description="Competence protein CoiA nuclease-like" evidence="1">
    <location>
        <begin position="68"/>
        <end position="149"/>
    </location>
</feature>
<evidence type="ECO:0000313" key="3">
    <source>
        <dbReference type="Proteomes" id="UP000006694"/>
    </source>
</evidence>
<gene>
    <name evidence="2" type="ordered locus">Fjoh_3686</name>
</gene>
<protein>
    <recommendedName>
        <fullName evidence="1">Competence protein CoiA nuclease-like domain-containing protein</fullName>
    </recommendedName>
</protein>
<dbReference type="KEGG" id="fjo:Fjoh_3686"/>
<dbReference type="InterPro" id="IPR010330">
    <property type="entry name" value="CoiA_nuc"/>
</dbReference>
<dbReference type="OrthoDB" id="8910564at2"/>
<dbReference type="RefSeq" id="WP_012025667.1">
    <property type="nucleotide sequence ID" value="NC_009441.1"/>
</dbReference>
<keyword evidence="3" id="KW-1185">Reference proteome</keyword>
<proteinExistence type="predicted"/>
<dbReference type="Proteomes" id="UP000006694">
    <property type="component" value="Chromosome"/>
</dbReference>
<dbReference type="HOGENOM" id="CLU_1077434_0_0_10"/>
<evidence type="ECO:0000259" key="1">
    <source>
        <dbReference type="Pfam" id="PF06054"/>
    </source>
</evidence>
<dbReference type="eggNOG" id="COG4469">
    <property type="taxonomic scope" value="Bacteria"/>
</dbReference>
<evidence type="ECO:0000313" key="2">
    <source>
        <dbReference type="EMBL" id="ABQ06700.1"/>
    </source>
</evidence>
<dbReference type="STRING" id="376686.Fjoh_3686"/>
<reference evidence="2 3" key="1">
    <citation type="journal article" date="2009" name="Appl. Environ. Microbiol.">
        <title>Novel features of the polysaccharide-digesting gliding bacterium Flavobacterium johnsoniae as revealed by genome sequence analysis.</title>
        <authorList>
            <person name="McBride M.J."/>
            <person name="Xie G."/>
            <person name="Martens E.C."/>
            <person name="Lapidus A."/>
            <person name="Henrissat B."/>
            <person name="Rhodes R.G."/>
            <person name="Goltsman E."/>
            <person name="Wang W."/>
            <person name="Xu J."/>
            <person name="Hunnicutt D.W."/>
            <person name="Staroscik A.M."/>
            <person name="Hoover T.R."/>
            <person name="Cheng Y.Q."/>
            <person name="Stein J.L."/>
        </authorList>
    </citation>
    <scope>NUCLEOTIDE SEQUENCE [LARGE SCALE GENOMIC DNA]</scope>
    <source>
        <strain evidence="3">ATCC 17061 / DSM 2064 / JCM 8514 / BCRC 14874 / CCUG 350202 / NBRC 14942 / NCIMB 11054 / UW101</strain>
    </source>
</reference>
<accession>A5FDM2</accession>
<dbReference type="EMBL" id="CP000685">
    <property type="protein sequence ID" value="ABQ06700.1"/>
    <property type="molecule type" value="Genomic_DNA"/>
</dbReference>
<organism evidence="2 3">
    <name type="scientific">Flavobacterium johnsoniae (strain ATCC 17061 / DSM 2064 / JCM 8514 / BCRC 14874 / CCUG 350202 / NBRC 14942 / NCIMB 11054 / UW101)</name>
    <name type="common">Cytophaga johnsonae</name>
    <dbReference type="NCBI Taxonomy" id="376686"/>
    <lineage>
        <taxon>Bacteria</taxon>
        <taxon>Pseudomonadati</taxon>
        <taxon>Bacteroidota</taxon>
        <taxon>Flavobacteriia</taxon>
        <taxon>Flavobacteriales</taxon>
        <taxon>Flavobacteriaceae</taxon>
        <taxon>Flavobacterium</taxon>
    </lineage>
</organism>
<dbReference type="AlphaFoldDB" id="A5FDM2"/>
<sequence length="231" mass="26995">MSEYAVTVDGELLDSNLFEEKSWDQLKKDYKIGDLKMICCGANAVPKTSIKYNRFFAHQSIECTTAPETIWHKTSKKIIVEEFSKLGFRAIEEQIGNGWIADVYVELDGRKIAIELQQSPQTLKVYFERQKKYSEFQIEAYWLLFPPRYLTIIKAIKHYRLKNEFNNKCPNAGFFPSLNNLPVFYIDDIEYKIKGVGLFNHTIEDFVISIVNNKLSYLSTWYIEGKKTLLK</sequence>